<keyword evidence="7" id="KW-0479">Metal-binding</keyword>
<gene>
    <name evidence="7" type="primary">obg</name>
    <name evidence="10" type="ORF">COV08_01970</name>
</gene>
<dbReference type="Gene3D" id="3.40.50.300">
    <property type="entry name" value="P-loop containing nucleotide triphosphate hydrolases"/>
    <property type="match status" value="1"/>
</dbReference>
<reference evidence="10 11" key="1">
    <citation type="submission" date="2017-09" db="EMBL/GenBank/DDBJ databases">
        <title>Depth-based differentiation of microbial function through sediment-hosted aquifers and enrichment of novel symbionts in the deep terrestrial subsurface.</title>
        <authorList>
            <person name="Probst A.J."/>
            <person name="Ladd B."/>
            <person name="Jarett J.K."/>
            <person name="Geller-Mcgrath D.E."/>
            <person name="Sieber C.M."/>
            <person name="Emerson J.B."/>
            <person name="Anantharaman K."/>
            <person name="Thomas B.C."/>
            <person name="Malmstrom R."/>
            <person name="Stieglmeier M."/>
            <person name="Klingl A."/>
            <person name="Woyke T."/>
            <person name="Ryan C.M."/>
            <person name="Banfield J.F."/>
        </authorList>
    </citation>
    <scope>NUCLEOTIDE SEQUENCE [LARGE SCALE GENOMIC DNA]</scope>
    <source>
        <strain evidence="10">CG10_big_fil_rev_8_21_14_0_10_49_38</strain>
    </source>
</reference>
<dbReference type="Pfam" id="PF01018">
    <property type="entry name" value="GTP1_OBG"/>
    <property type="match status" value="1"/>
</dbReference>
<dbReference type="EMBL" id="PCYK01000014">
    <property type="protein sequence ID" value="PIR46020.1"/>
    <property type="molecule type" value="Genomic_DNA"/>
</dbReference>
<dbReference type="CDD" id="cd01898">
    <property type="entry name" value="Obg"/>
    <property type="match status" value="1"/>
</dbReference>
<evidence type="ECO:0000256" key="1">
    <source>
        <dbReference type="ARBA" id="ARBA00007699"/>
    </source>
</evidence>
<protein>
    <recommendedName>
        <fullName evidence="7">GTPase Obg</fullName>
        <ecNumber evidence="7">3.6.5.-</ecNumber>
    </recommendedName>
    <alternativeName>
        <fullName evidence="7">GTP-binding protein Obg</fullName>
    </alternativeName>
</protein>
<feature type="binding site" evidence="7">
    <location>
        <begin position="187"/>
        <end position="191"/>
    </location>
    <ligand>
        <name>GTP</name>
        <dbReference type="ChEBI" id="CHEBI:37565"/>
    </ligand>
</feature>
<comment type="caution">
    <text evidence="10">The sequence shown here is derived from an EMBL/GenBank/DDBJ whole genome shotgun (WGS) entry which is preliminary data.</text>
</comment>
<comment type="subunit">
    <text evidence="7">Monomer.</text>
</comment>
<dbReference type="GO" id="GO:0005737">
    <property type="term" value="C:cytoplasm"/>
    <property type="evidence" value="ECO:0007669"/>
    <property type="project" value="UniProtKB-SubCell"/>
</dbReference>
<dbReference type="PROSITE" id="PS00905">
    <property type="entry name" value="GTP1_OBG"/>
    <property type="match status" value="1"/>
</dbReference>
<dbReference type="InterPro" id="IPR027417">
    <property type="entry name" value="P-loop_NTPase"/>
</dbReference>
<accession>A0A2H0RHU9</accession>
<feature type="binding site" evidence="7">
    <location>
        <begin position="299"/>
        <end position="301"/>
    </location>
    <ligand>
        <name>GTP</name>
        <dbReference type="ChEBI" id="CHEBI:37565"/>
    </ligand>
</feature>
<dbReference type="InterPro" id="IPR036726">
    <property type="entry name" value="GTP1_OBG_dom_sf"/>
</dbReference>
<proteinExistence type="inferred from homology"/>
<dbReference type="GO" id="GO:0005525">
    <property type="term" value="F:GTP binding"/>
    <property type="evidence" value="ECO:0007669"/>
    <property type="project" value="UniProtKB-UniRule"/>
</dbReference>
<dbReference type="PANTHER" id="PTHR11702">
    <property type="entry name" value="DEVELOPMENTALLY REGULATED GTP-BINDING PROTEIN-RELATED"/>
    <property type="match status" value="1"/>
</dbReference>
<feature type="domain" description="Obg" evidence="9">
    <location>
        <begin position="1"/>
        <end position="155"/>
    </location>
</feature>
<feature type="binding site" evidence="7">
    <location>
        <position position="169"/>
    </location>
    <ligand>
        <name>Mg(2+)</name>
        <dbReference type="ChEBI" id="CHEBI:18420"/>
    </ligand>
</feature>
<evidence type="ECO:0000256" key="4">
    <source>
        <dbReference type="ARBA" id="ARBA00022801"/>
    </source>
</evidence>
<evidence type="ECO:0000313" key="11">
    <source>
        <dbReference type="Proteomes" id="UP000230431"/>
    </source>
</evidence>
<dbReference type="NCBIfam" id="TIGR02729">
    <property type="entry name" value="Obg_CgtA"/>
    <property type="match status" value="1"/>
</dbReference>
<feature type="domain" description="OBG-type G" evidence="8">
    <location>
        <begin position="156"/>
        <end position="318"/>
    </location>
</feature>
<dbReference type="Gene3D" id="2.70.210.12">
    <property type="entry name" value="GTP1/OBG domain"/>
    <property type="match status" value="1"/>
</dbReference>
<keyword evidence="6 7" id="KW-0342">GTP-binding</keyword>
<keyword evidence="5 7" id="KW-0460">Magnesium</keyword>
<name>A0A2H0RHU9_9BACT</name>
<evidence type="ECO:0000256" key="3">
    <source>
        <dbReference type="ARBA" id="ARBA00022741"/>
    </source>
</evidence>
<dbReference type="PROSITE" id="PS51883">
    <property type="entry name" value="OBG"/>
    <property type="match status" value="1"/>
</dbReference>
<evidence type="ECO:0000313" key="10">
    <source>
        <dbReference type="EMBL" id="PIR46020.1"/>
    </source>
</evidence>
<comment type="cofactor">
    <cofactor evidence="7">
        <name>Mg(2+)</name>
        <dbReference type="ChEBI" id="CHEBI:18420"/>
    </cofactor>
</comment>
<organism evidence="10 11">
    <name type="scientific">Candidatus Vogelbacteria bacterium CG10_big_fil_rev_8_21_14_0_10_49_38</name>
    <dbReference type="NCBI Taxonomy" id="1975043"/>
    <lineage>
        <taxon>Bacteria</taxon>
        <taxon>Candidatus Vogeliibacteriota</taxon>
    </lineage>
</organism>
<feature type="binding site" evidence="7">
    <location>
        <begin position="204"/>
        <end position="207"/>
    </location>
    <ligand>
        <name>GTP</name>
        <dbReference type="ChEBI" id="CHEBI:37565"/>
    </ligand>
</feature>
<dbReference type="InterPro" id="IPR045086">
    <property type="entry name" value="OBG_GTPase"/>
</dbReference>
<sequence length="324" mass="34888">MLLDEVKLKVAAGAGARGGVAFNKLKMAQGPTGGNGGKGGSIFFEGVSDLNALIQFRHQKELQAKDGEPGRGNFVDGKDGPDLIFKIPIGTVIHNLTTGQDEEMIRIGQRLLIAKGGAGGKGNFKFRSSTNTTPKEFQPGLPGESFALELELKLIADIGLIGLPNAGKSTLLNLLTNAKSKVANYPFTTLEPSLGVYYDLILADIPGLIEGASAGRGLGHKFLRHVERTKILFHLLAADSADLESDYRVIRSELAAHNPRLGQKEEYLLISKSDLVTPIELKKIMTRAKKLNPRILSFSLLDDDSLKPIKQTLDQIAQVKLAGD</sequence>
<feature type="binding site" evidence="7">
    <location>
        <position position="189"/>
    </location>
    <ligand>
        <name>Mg(2+)</name>
        <dbReference type="ChEBI" id="CHEBI:18420"/>
    </ligand>
</feature>
<comment type="subcellular location">
    <subcellularLocation>
        <location evidence="7">Cytoplasm</location>
    </subcellularLocation>
</comment>
<dbReference type="InterPro" id="IPR006073">
    <property type="entry name" value="GTP-bd"/>
</dbReference>
<dbReference type="GO" id="GO:0000287">
    <property type="term" value="F:magnesium ion binding"/>
    <property type="evidence" value="ECO:0007669"/>
    <property type="project" value="InterPro"/>
</dbReference>
<dbReference type="PIRSF" id="PIRSF002401">
    <property type="entry name" value="GTP_bd_Obg/CgtA"/>
    <property type="match status" value="1"/>
</dbReference>
<evidence type="ECO:0000256" key="7">
    <source>
        <dbReference type="HAMAP-Rule" id="MF_01454"/>
    </source>
</evidence>
<evidence type="ECO:0000256" key="6">
    <source>
        <dbReference type="ARBA" id="ARBA00023134"/>
    </source>
</evidence>
<keyword evidence="4 7" id="KW-0378">Hydrolase</keyword>
<dbReference type="NCBIfam" id="NF008956">
    <property type="entry name" value="PRK12299.1"/>
    <property type="match status" value="1"/>
</dbReference>
<evidence type="ECO:0000259" key="9">
    <source>
        <dbReference type="PROSITE" id="PS51883"/>
    </source>
</evidence>
<dbReference type="PRINTS" id="PR00326">
    <property type="entry name" value="GTP1OBG"/>
</dbReference>
<dbReference type="InterPro" id="IPR014100">
    <property type="entry name" value="GTP-bd_Obg/CgtA"/>
</dbReference>
<dbReference type="Pfam" id="PF01926">
    <property type="entry name" value="MMR_HSR1"/>
    <property type="match status" value="1"/>
</dbReference>
<dbReference type="SUPFAM" id="SSF52540">
    <property type="entry name" value="P-loop containing nucleoside triphosphate hydrolases"/>
    <property type="match status" value="1"/>
</dbReference>
<dbReference type="SUPFAM" id="SSF82051">
    <property type="entry name" value="Obg GTP-binding protein N-terminal domain"/>
    <property type="match status" value="1"/>
</dbReference>
<comment type="similarity">
    <text evidence="1 7">Belongs to the TRAFAC class OBG-HflX-like GTPase superfamily. OBG GTPase family.</text>
</comment>
<dbReference type="AlphaFoldDB" id="A0A2H0RHU9"/>
<dbReference type="GO" id="GO:0003924">
    <property type="term" value="F:GTPase activity"/>
    <property type="evidence" value="ECO:0007669"/>
    <property type="project" value="UniProtKB-UniRule"/>
</dbReference>
<dbReference type="PANTHER" id="PTHR11702:SF31">
    <property type="entry name" value="MITOCHONDRIAL RIBOSOME-ASSOCIATED GTPASE 2"/>
    <property type="match status" value="1"/>
</dbReference>
<dbReference type="InterPro" id="IPR006169">
    <property type="entry name" value="GTP1_OBG_dom"/>
</dbReference>
<evidence type="ECO:0000256" key="5">
    <source>
        <dbReference type="ARBA" id="ARBA00022842"/>
    </source>
</evidence>
<keyword evidence="3 7" id="KW-0547">Nucleotide-binding</keyword>
<comment type="function">
    <text evidence="7">An essential GTPase which binds GTP, GDP and possibly (p)ppGpp with moderate affinity, with high nucleotide exchange rates and a fairly low GTP hydrolysis rate. Plays a role in control of the cell cycle, stress response, ribosome biogenesis and in those bacteria that undergo differentiation, in morphogenesis control.</text>
</comment>
<dbReference type="Proteomes" id="UP000230431">
    <property type="component" value="Unassembled WGS sequence"/>
</dbReference>
<dbReference type="HAMAP" id="MF_01454">
    <property type="entry name" value="GTPase_Obg"/>
    <property type="match status" value="1"/>
</dbReference>
<dbReference type="FunFam" id="2.70.210.12:FF:000001">
    <property type="entry name" value="GTPase Obg"/>
    <property type="match status" value="1"/>
</dbReference>
<dbReference type="PROSITE" id="PS51710">
    <property type="entry name" value="G_OBG"/>
    <property type="match status" value="1"/>
</dbReference>
<dbReference type="InterPro" id="IPR031167">
    <property type="entry name" value="G_OBG"/>
</dbReference>
<dbReference type="InterPro" id="IPR006074">
    <property type="entry name" value="GTP1-OBG_CS"/>
</dbReference>
<dbReference type="EC" id="3.6.5.-" evidence="7"/>
<feature type="binding site" evidence="7">
    <location>
        <begin position="271"/>
        <end position="274"/>
    </location>
    <ligand>
        <name>GTP</name>
        <dbReference type="ChEBI" id="CHEBI:37565"/>
    </ligand>
</feature>
<evidence type="ECO:0000259" key="8">
    <source>
        <dbReference type="PROSITE" id="PS51710"/>
    </source>
</evidence>
<dbReference type="GO" id="GO:0042254">
    <property type="term" value="P:ribosome biogenesis"/>
    <property type="evidence" value="ECO:0007669"/>
    <property type="project" value="UniProtKB-UniRule"/>
</dbReference>
<feature type="binding site" evidence="7">
    <location>
        <begin position="162"/>
        <end position="169"/>
    </location>
    <ligand>
        <name>GTP</name>
        <dbReference type="ChEBI" id="CHEBI:37565"/>
    </ligand>
</feature>
<keyword evidence="2 7" id="KW-0963">Cytoplasm</keyword>
<evidence type="ECO:0000256" key="2">
    <source>
        <dbReference type="ARBA" id="ARBA00022490"/>
    </source>
</evidence>